<evidence type="ECO:0000259" key="16">
    <source>
        <dbReference type="Pfam" id="PF23211"/>
    </source>
</evidence>
<dbReference type="GO" id="GO:0008198">
    <property type="term" value="F:ferrous iron binding"/>
    <property type="evidence" value="ECO:0007669"/>
    <property type="project" value="UniProtKB-ARBA"/>
</dbReference>
<dbReference type="SMART" id="SM00364">
    <property type="entry name" value="LRR_BAC"/>
    <property type="match status" value="4"/>
</dbReference>
<evidence type="ECO:0000256" key="8">
    <source>
        <dbReference type="ARBA" id="ARBA00022737"/>
    </source>
</evidence>
<dbReference type="CDD" id="cd10548">
    <property type="entry name" value="cupin_CDO"/>
    <property type="match status" value="1"/>
</dbReference>
<dbReference type="InterPro" id="IPR032675">
    <property type="entry name" value="LRR_dom_sf"/>
</dbReference>
<feature type="compositionally biased region" description="Low complexity" evidence="15">
    <location>
        <begin position="229"/>
        <end position="239"/>
    </location>
</feature>
<dbReference type="InterPro" id="IPR056363">
    <property type="entry name" value="LRR_LRWD1_dom"/>
</dbReference>
<dbReference type="PANTHER" id="PTHR12918:SF1">
    <property type="entry name" value="CYSTEINE DIOXYGENASE TYPE 1"/>
    <property type="match status" value="1"/>
</dbReference>
<dbReference type="GO" id="GO:0019448">
    <property type="term" value="P:L-cysteine catabolic process"/>
    <property type="evidence" value="ECO:0007669"/>
    <property type="project" value="TreeGrafter"/>
</dbReference>
<keyword evidence="12 14" id="KW-0408">Iron</keyword>
<dbReference type="FunFam" id="2.60.120.10:FF:000045">
    <property type="entry name" value="Cysteine dioxygenase 1"/>
    <property type="match status" value="1"/>
</dbReference>
<keyword evidence="6" id="KW-0433">Leucine-rich repeat</keyword>
<comment type="catalytic activity">
    <reaction evidence="1">
        <text>L-cysteine + O2 = 3-sulfino-L-alanine + H(+)</text>
        <dbReference type="Rhea" id="RHEA:20441"/>
        <dbReference type="ChEBI" id="CHEBI:15378"/>
        <dbReference type="ChEBI" id="CHEBI:15379"/>
        <dbReference type="ChEBI" id="CHEBI:35235"/>
        <dbReference type="ChEBI" id="CHEBI:61085"/>
        <dbReference type="EC" id="1.13.11.20"/>
    </reaction>
</comment>
<dbReference type="InterPro" id="IPR011051">
    <property type="entry name" value="RmlC_Cupin_sf"/>
</dbReference>
<keyword evidence="8" id="KW-0677">Repeat</keyword>
<organism evidence="17 18">
    <name type="scientific">Hypsibius exemplaris</name>
    <name type="common">Freshwater tardigrade</name>
    <dbReference type="NCBI Taxonomy" id="2072580"/>
    <lineage>
        <taxon>Eukaryota</taxon>
        <taxon>Metazoa</taxon>
        <taxon>Ecdysozoa</taxon>
        <taxon>Tardigrada</taxon>
        <taxon>Eutardigrada</taxon>
        <taxon>Parachela</taxon>
        <taxon>Hypsibioidea</taxon>
        <taxon>Hypsibiidae</taxon>
        <taxon>Hypsibius</taxon>
    </lineage>
</organism>
<keyword evidence="9 13" id="KW-0883">Thioether bond</keyword>
<evidence type="ECO:0000256" key="15">
    <source>
        <dbReference type="SAM" id="MobiDB-lite"/>
    </source>
</evidence>
<evidence type="ECO:0000256" key="14">
    <source>
        <dbReference type="PIRSR" id="PIRSR610300-51"/>
    </source>
</evidence>
<dbReference type="OrthoDB" id="1053178at2759"/>
<dbReference type="UniPathway" id="UPA00012">
    <property type="reaction ID" value="UER00537"/>
</dbReference>
<dbReference type="GO" id="GO:0017172">
    <property type="term" value="F:cysteine dioxygenase activity"/>
    <property type="evidence" value="ECO:0007669"/>
    <property type="project" value="UniProtKB-EC"/>
</dbReference>
<dbReference type="Pfam" id="PF23211">
    <property type="entry name" value="LRR_LRWD1"/>
    <property type="match status" value="1"/>
</dbReference>
<evidence type="ECO:0000256" key="13">
    <source>
        <dbReference type="PIRSR" id="PIRSR610300-50"/>
    </source>
</evidence>
<accession>A0A1W0XDV9</accession>
<proteinExistence type="inferred from homology"/>
<dbReference type="InterPro" id="IPR014710">
    <property type="entry name" value="RmlC-like_jellyroll"/>
</dbReference>
<dbReference type="AlphaFoldDB" id="A0A1W0XDV9"/>
<reference evidence="18" key="1">
    <citation type="submission" date="2017-01" db="EMBL/GenBank/DDBJ databases">
        <title>Comparative genomics of anhydrobiosis in the tardigrade Hypsibius dujardini.</title>
        <authorList>
            <person name="Yoshida Y."/>
            <person name="Koutsovoulos G."/>
            <person name="Laetsch D."/>
            <person name="Stevens L."/>
            <person name="Kumar S."/>
            <person name="Horikawa D."/>
            <person name="Ishino K."/>
            <person name="Komine S."/>
            <person name="Tomita M."/>
            <person name="Blaxter M."/>
            <person name="Arakawa K."/>
        </authorList>
    </citation>
    <scope>NUCLEOTIDE SEQUENCE [LARGE SCALE GENOMIC DNA]</scope>
    <source>
        <strain evidence="18">Z151</strain>
    </source>
</reference>
<dbReference type="SMART" id="SM00369">
    <property type="entry name" value="LRR_TYP"/>
    <property type="match status" value="5"/>
</dbReference>
<evidence type="ECO:0000256" key="4">
    <source>
        <dbReference type="ARBA" id="ARBA00006622"/>
    </source>
</evidence>
<feature type="region of interest" description="Disordered" evidence="15">
    <location>
        <begin position="222"/>
        <end position="253"/>
    </location>
</feature>
<name>A0A1W0XDV9_HYPEX</name>
<dbReference type="PROSITE" id="PS51450">
    <property type="entry name" value="LRR"/>
    <property type="match status" value="3"/>
</dbReference>
<evidence type="ECO:0000256" key="2">
    <source>
        <dbReference type="ARBA" id="ARBA00001962"/>
    </source>
</evidence>
<gene>
    <name evidence="17" type="ORF">BV898_00578</name>
</gene>
<dbReference type="Pfam" id="PF13855">
    <property type="entry name" value="LRR_8"/>
    <property type="match status" value="1"/>
</dbReference>
<dbReference type="Gene3D" id="3.80.10.10">
    <property type="entry name" value="Ribonuclease Inhibitor"/>
    <property type="match status" value="1"/>
</dbReference>
<dbReference type="PANTHER" id="PTHR12918">
    <property type="entry name" value="CYSTEINE DIOXYGENASE"/>
    <property type="match status" value="1"/>
</dbReference>
<dbReference type="SUPFAM" id="SSF52058">
    <property type="entry name" value="L domain-like"/>
    <property type="match status" value="1"/>
</dbReference>
<keyword evidence="18" id="KW-1185">Reference proteome</keyword>
<evidence type="ECO:0000256" key="9">
    <source>
        <dbReference type="ARBA" id="ARBA00022784"/>
    </source>
</evidence>
<feature type="cross-link" description="3'-(S-cysteinyl)-tyrosine (Cys-Tyr)" evidence="13">
    <location>
        <begin position="91"/>
        <end position="157"/>
    </location>
</feature>
<evidence type="ECO:0000256" key="7">
    <source>
        <dbReference type="ARBA" id="ARBA00022723"/>
    </source>
</evidence>
<sequence length="586" mass="66410">MSGIKDRLNLTDVVRALRDVFAADEVNPDDVKAILRAYRSNPKDWKKYTKFDAARYTRNLLDGGNGKYNVIILCWSEGQGSAIHAHSNSNCFVKVLDGQITETMYSWPEKEDDEEPMHVLKKTQVNVDDVTHINDSLGLHRMENTSHTDTTVTLHVYVPAYQECLTFDERSGHREKCQVVFHQNLENTLELAKEDSPSLPTEQEAETALSIYSRVVDSSRRMATLDGPSTSRGYSSSSSSDEECPHRENELDYSHSEMESFEITFANFSRRDGGKIGRLSLSHNRLRVIPRKISIFKNIQYLDISGNQIDTISAEILSLTHLKVLIAKNNRLTADAVPKDLYQLAELQQLNLGGNPLGRVPEVLSVMKGLTYLHMGSCEIQEIPKNINRLDKLEVLYLGGNRIAEVPEELGFLESLQSLYLNDNQITVLPTTVAHLSQLRSLSLHKNQLSTLPSEIIKLANLREVSLRENPLVRNFVRYLIFQPASLQEIIGRVIKAKNIRYVGLLPPKLIKYLNTAHQCVNSQCRGVYFDSRFEHIKFVDFCGKYKVPFLEYLCSPRCVPRSETSAPEVPPDAQEVDMMKKVLLG</sequence>
<evidence type="ECO:0000313" key="18">
    <source>
        <dbReference type="Proteomes" id="UP000192578"/>
    </source>
</evidence>
<feature type="compositionally biased region" description="Basic and acidic residues" evidence="15">
    <location>
        <begin position="243"/>
        <end position="253"/>
    </location>
</feature>
<evidence type="ECO:0000256" key="3">
    <source>
        <dbReference type="ARBA" id="ARBA00004759"/>
    </source>
</evidence>
<evidence type="ECO:0000256" key="1">
    <source>
        <dbReference type="ARBA" id="ARBA00000629"/>
    </source>
</evidence>
<keyword evidence="11" id="KW-0560">Oxidoreductase</keyword>
<evidence type="ECO:0000256" key="12">
    <source>
        <dbReference type="ARBA" id="ARBA00023004"/>
    </source>
</evidence>
<protein>
    <recommendedName>
        <fullName evidence="5">cysteine dioxygenase</fullName>
        <ecNumber evidence="5">1.13.11.20</ecNumber>
    </recommendedName>
</protein>
<feature type="binding site" evidence="14">
    <location>
        <position position="86"/>
    </location>
    <ligand>
        <name>Fe cation</name>
        <dbReference type="ChEBI" id="CHEBI:24875"/>
        <note>catalytic</note>
    </ligand>
</feature>
<feature type="binding site" evidence="14">
    <location>
        <position position="84"/>
    </location>
    <ligand>
        <name>Fe cation</name>
        <dbReference type="ChEBI" id="CHEBI:24875"/>
        <note>catalytic</note>
    </ligand>
</feature>
<evidence type="ECO:0000256" key="10">
    <source>
        <dbReference type="ARBA" id="ARBA00022964"/>
    </source>
</evidence>
<dbReference type="SUPFAM" id="SSF51182">
    <property type="entry name" value="RmlC-like cupins"/>
    <property type="match status" value="1"/>
</dbReference>
<dbReference type="EMBL" id="MTYJ01000002">
    <property type="protein sequence ID" value="OQV25643.1"/>
    <property type="molecule type" value="Genomic_DNA"/>
</dbReference>
<evidence type="ECO:0000256" key="6">
    <source>
        <dbReference type="ARBA" id="ARBA00022614"/>
    </source>
</evidence>
<comment type="caution">
    <text evidence="17">The sequence shown here is derived from an EMBL/GenBank/DDBJ whole genome shotgun (WGS) entry which is preliminary data.</text>
</comment>
<comment type="similarity">
    <text evidence="4">Belongs to the cysteine dioxygenase family.</text>
</comment>
<keyword evidence="7 14" id="KW-0479">Metal-binding</keyword>
<keyword evidence="10" id="KW-0223">Dioxygenase</keyword>
<comment type="pathway">
    <text evidence="3">Organosulfur biosynthesis; taurine biosynthesis; hypotaurine from L-cysteine: step 1/2.</text>
</comment>
<dbReference type="EC" id="1.13.11.20" evidence="5"/>
<dbReference type="InterPro" id="IPR010300">
    <property type="entry name" value="CDO_1"/>
</dbReference>
<dbReference type="Proteomes" id="UP000192578">
    <property type="component" value="Unassembled WGS sequence"/>
</dbReference>
<feature type="domain" description="Leucine-rich repeat and WD repeat-containing protein 1 LRR" evidence="16">
    <location>
        <begin position="275"/>
        <end position="367"/>
    </location>
</feature>
<dbReference type="InterPro" id="IPR003591">
    <property type="entry name" value="Leu-rich_rpt_typical-subtyp"/>
</dbReference>
<dbReference type="GO" id="GO:0042412">
    <property type="term" value="P:taurine biosynthetic process"/>
    <property type="evidence" value="ECO:0007669"/>
    <property type="project" value="UniProtKB-UniPathway"/>
</dbReference>
<evidence type="ECO:0000256" key="11">
    <source>
        <dbReference type="ARBA" id="ARBA00023002"/>
    </source>
</evidence>
<dbReference type="Gene3D" id="2.60.120.10">
    <property type="entry name" value="Jelly Rolls"/>
    <property type="match status" value="1"/>
</dbReference>
<dbReference type="InterPro" id="IPR001611">
    <property type="entry name" value="Leu-rich_rpt"/>
</dbReference>
<evidence type="ECO:0000313" key="17">
    <source>
        <dbReference type="EMBL" id="OQV25643.1"/>
    </source>
</evidence>
<comment type="cofactor">
    <cofactor evidence="2">
        <name>Fe cation</name>
        <dbReference type="ChEBI" id="CHEBI:24875"/>
    </cofactor>
</comment>
<feature type="binding site" evidence="14">
    <location>
        <position position="140"/>
    </location>
    <ligand>
        <name>Fe cation</name>
        <dbReference type="ChEBI" id="CHEBI:24875"/>
        <note>catalytic</note>
    </ligand>
</feature>
<evidence type="ECO:0000256" key="5">
    <source>
        <dbReference type="ARBA" id="ARBA00013133"/>
    </source>
</evidence>
<dbReference type="Pfam" id="PF05995">
    <property type="entry name" value="CDO_I"/>
    <property type="match status" value="1"/>
</dbReference>